<keyword evidence="6" id="KW-0449">Lipoprotein</keyword>
<dbReference type="RefSeq" id="WP_271164950.1">
    <property type="nucleotide sequence ID" value="NZ_BSFD01000004.1"/>
</dbReference>
<feature type="signal peptide" evidence="7">
    <location>
        <begin position="1"/>
        <end position="18"/>
    </location>
</feature>
<dbReference type="Proteomes" id="UP001143509">
    <property type="component" value="Unassembled WGS sequence"/>
</dbReference>
<evidence type="ECO:0000256" key="1">
    <source>
        <dbReference type="ARBA" id="ARBA00010296"/>
    </source>
</evidence>
<feature type="chain" id="PRO_5045554398" description="Entericidin A/B family lipoprotein" evidence="7">
    <location>
        <begin position="19"/>
        <end position="45"/>
    </location>
</feature>
<comment type="caution">
    <text evidence="8">The sequence shown here is derived from an EMBL/GenBank/DDBJ whole genome shotgun (WGS) entry which is preliminary data.</text>
</comment>
<sequence length="45" mass="4304">MRKIIVLSIVAAALAVSACNTISGVGRDVSAAGSAVSSGAESAKN</sequence>
<evidence type="ECO:0000256" key="2">
    <source>
        <dbReference type="ARBA" id="ARBA00022475"/>
    </source>
</evidence>
<name>A0ABQ5T7H0_9CAUL</name>
<dbReference type="InterPro" id="IPR012556">
    <property type="entry name" value="Entericidin"/>
</dbReference>
<evidence type="ECO:0000256" key="7">
    <source>
        <dbReference type="SAM" id="SignalP"/>
    </source>
</evidence>
<reference evidence="8" key="1">
    <citation type="journal article" date="2014" name="Int. J. Syst. Evol. Microbiol.">
        <title>Complete genome of a new Firmicutes species belonging to the dominant human colonic microbiota ('Ruminococcus bicirculans') reveals two chromosomes and a selective capacity to utilize plant glucans.</title>
        <authorList>
            <consortium name="NISC Comparative Sequencing Program"/>
            <person name="Wegmann U."/>
            <person name="Louis P."/>
            <person name="Goesmann A."/>
            <person name="Henrissat B."/>
            <person name="Duncan S.H."/>
            <person name="Flint H.J."/>
        </authorList>
    </citation>
    <scope>NUCLEOTIDE SEQUENCE</scope>
    <source>
        <strain evidence="8">VKM B-1499</strain>
    </source>
</reference>
<keyword evidence="3 7" id="KW-0732">Signal</keyword>
<keyword evidence="5" id="KW-0564">Palmitate</keyword>
<protein>
    <recommendedName>
        <fullName evidence="10">Entericidin A/B family lipoprotein</fullName>
    </recommendedName>
</protein>
<accession>A0ABQ5T7H0</accession>
<proteinExistence type="inferred from homology"/>
<evidence type="ECO:0008006" key="10">
    <source>
        <dbReference type="Google" id="ProtNLM"/>
    </source>
</evidence>
<organism evidence="8 9">
    <name type="scientific">Brevundimonas intermedia</name>
    <dbReference type="NCBI Taxonomy" id="74315"/>
    <lineage>
        <taxon>Bacteria</taxon>
        <taxon>Pseudomonadati</taxon>
        <taxon>Pseudomonadota</taxon>
        <taxon>Alphaproteobacteria</taxon>
        <taxon>Caulobacterales</taxon>
        <taxon>Caulobacteraceae</taxon>
        <taxon>Brevundimonas</taxon>
    </lineage>
</organism>
<dbReference type="PROSITE" id="PS51257">
    <property type="entry name" value="PROKAR_LIPOPROTEIN"/>
    <property type="match status" value="1"/>
</dbReference>
<dbReference type="EMBL" id="BSFD01000004">
    <property type="protein sequence ID" value="GLK48729.1"/>
    <property type="molecule type" value="Genomic_DNA"/>
</dbReference>
<evidence type="ECO:0000256" key="6">
    <source>
        <dbReference type="ARBA" id="ARBA00023288"/>
    </source>
</evidence>
<evidence type="ECO:0000256" key="5">
    <source>
        <dbReference type="ARBA" id="ARBA00023139"/>
    </source>
</evidence>
<reference evidence="8" key="2">
    <citation type="submission" date="2023-01" db="EMBL/GenBank/DDBJ databases">
        <authorList>
            <person name="Sun Q."/>
            <person name="Evtushenko L."/>
        </authorList>
    </citation>
    <scope>NUCLEOTIDE SEQUENCE</scope>
    <source>
        <strain evidence="8">VKM B-1499</strain>
    </source>
</reference>
<gene>
    <name evidence="8" type="ORF">GCM10017620_17020</name>
</gene>
<keyword evidence="4" id="KW-0472">Membrane</keyword>
<evidence type="ECO:0000313" key="9">
    <source>
        <dbReference type="Proteomes" id="UP001143509"/>
    </source>
</evidence>
<dbReference type="Pfam" id="PF08085">
    <property type="entry name" value="Entericidin"/>
    <property type="match status" value="1"/>
</dbReference>
<evidence type="ECO:0000256" key="3">
    <source>
        <dbReference type="ARBA" id="ARBA00022729"/>
    </source>
</evidence>
<evidence type="ECO:0000256" key="4">
    <source>
        <dbReference type="ARBA" id="ARBA00023136"/>
    </source>
</evidence>
<keyword evidence="9" id="KW-1185">Reference proteome</keyword>
<comment type="similarity">
    <text evidence="1">Belongs to the EcnA/EcnB lipoprotein family.</text>
</comment>
<evidence type="ECO:0000313" key="8">
    <source>
        <dbReference type="EMBL" id="GLK48729.1"/>
    </source>
</evidence>
<keyword evidence="2" id="KW-1003">Cell membrane</keyword>